<feature type="region of interest" description="Disordered" evidence="1">
    <location>
        <begin position="451"/>
        <end position="480"/>
    </location>
</feature>
<protein>
    <submittedName>
        <fullName evidence="2">Uncharacterized protein</fullName>
    </submittedName>
</protein>
<evidence type="ECO:0000313" key="2">
    <source>
        <dbReference type="EMBL" id="CDI78248.1"/>
    </source>
</evidence>
<feature type="compositionally biased region" description="Low complexity" evidence="1">
    <location>
        <begin position="229"/>
        <end position="238"/>
    </location>
</feature>
<gene>
    <name evidence="2" type="ORF">EAH_00001030</name>
</gene>
<dbReference type="EMBL" id="HG670841">
    <property type="protein sequence ID" value="CDI78248.1"/>
    <property type="molecule type" value="Genomic_DNA"/>
</dbReference>
<feature type="region of interest" description="Disordered" evidence="1">
    <location>
        <begin position="676"/>
        <end position="730"/>
    </location>
</feature>
<dbReference type="GeneID" id="25268173"/>
<feature type="compositionally biased region" description="Low complexity" evidence="1">
    <location>
        <begin position="169"/>
        <end position="181"/>
    </location>
</feature>
<feature type="compositionally biased region" description="Basic and acidic residues" evidence="1">
    <location>
        <begin position="610"/>
        <end position="620"/>
    </location>
</feature>
<feature type="region of interest" description="Disordered" evidence="1">
    <location>
        <begin position="96"/>
        <end position="426"/>
    </location>
</feature>
<feature type="compositionally biased region" description="Low complexity" evidence="1">
    <location>
        <begin position="557"/>
        <end position="571"/>
    </location>
</feature>
<evidence type="ECO:0000313" key="3">
    <source>
        <dbReference type="Proteomes" id="UP000018050"/>
    </source>
</evidence>
<feature type="compositionally biased region" description="Basic and acidic residues" evidence="1">
    <location>
        <begin position="830"/>
        <end position="840"/>
    </location>
</feature>
<evidence type="ECO:0000256" key="1">
    <source>
        <dbReference type="SAM" id="MobiDB-lite"/>
    </source>
</evidence>
<dbReference type="OrthoDB" id="348279at2759"/>
<dbReference type="Proteomes" id="UP000018050">
    <property type="component" value="Unassembled WGS sequence"/>
</dbReference>
<feature type="compositionally biased region" description="Acidic residues" evidence="1">
    <location>
        <begin position="790"/>
        <end position="817"/>
    </location>
</feature>
<feature type="compositionally biased region" description="Acidic residues" evidence="1">
    <location>
        <begin position="587"/>
        <end position="609"/>
    </location>
</feature>
<sequence>MHNLLSEPHKLALASRYGLVNVRENSLEAPTAAAVERIEDPFVQPQAAAHWAELQTVFGYAPWNIFASKGDFIPRDLLCKLQEKCNSETSKAEAETKAAAATTAAAAGEPATKGSSSSSSSRSTNKQKERDFASPISSRKRVAMQNHRRDNGEPSPQQTLRDPSTPLRAASAAASAAAAASRQGSACCTPIKPGKQPLQSRAHTPGARTPQRLTPASVGRLRKRNVEISESASEEAASQGRAECSAATPKQRRNASDEVQQEAGLQVQQESAAYTPQPTASAQLHEDDVKSRETKAEKEKENATIKETPTDASTEREPAAASTPSTPSAAAAAAAGAVTETNAAAAAAADPSVLSAASAAVASSAETKEAKEAERCGDTPDVAPHAATATATATATTTATAATTATATAAEKGSEAGGRSYSCNGPRQMKLTELFRFTLNKMKGKVQLPIAEISKNRKPTVREDEEEEDEEQIIKAHKKKKRRLIDDDLLATNAAAPAAADAAAAAAAAAAAESSRHPSASQGDGLPLSKASAGDEGVKAAEDRHENEKGKEGSPQAAGDAADATAAADAENAADDRKSSQATHAEGEEEEEEKGEEEKEEQEAEEEDNEERRRQQEKKRQKELRRKQKEAEYRKQRRIERKRQMREIVRRMVEYEAEENDEELRDDDDYAAALEELKHRLAREDDDEEDDEEDSEGEFLEDLIAQPEDAEEEERNEDREAMNMKLQRDLGEREEEVYERLIGRYRRGGEKGVQELTEQELLEIELEERRRRIAKRRKLFGDGAFAALDLDDWLSEDDDSDGTSGSDEEENEAEIGAEDIVRWSTLALTEEQKVSAEEAAVKAQTTPAQLVAKCRENASRRQKIQMLRLAQPKETEQKPIHKGTAESRTGENTGDNAQKTSTSNNSNNKPQEEAAVEDEKVRLTEHSESDEDEMENLLKKAATVQVNNALKPKQFSRNNKINKNGLPPTCIRFSPMFQRDLELSGSSSRTVAPVFDGFRTRDLPKAKPKPKSHQSPQDLSGAPSSKKPSSGFSGLLTRLLDSSSEQRKQKPKS</sequence>
<dbReference type="OMA" id="CANIRSE"/>
<feature type="compositionally biased region" description="Basic and acidic residues" evidence="1">
    <location>
        <begin position="716"/>
        <end position="730"/>
    </location>
</feature>
<feature type="region of interest" description="Disordered" evidence="1">
    <location>
        <begin position="496"/>
        <end position="639"/>
    </location>
</feature>
<feature type="compositionally biased region" description="Basic and acidic residues" evidence="1">
    <location>
        <begin position="284"/>
        <end position="304"/>
    </location>
</feature>
<name>U6GG21_EIMAC</name>
<reference evidence="2" key="2">
    <citation type="submission" date="2013-10" db="EMBL/GenBank/DDBJ databases">
        <authorList>
            <person name="Aslett M."/>
        </authorList>
    </citation>
    <scope>NUCLEOTIDE SEQUENCE</scope>
    <source>
        <strain evidence="2">Houghton</strain>
    </source>
</reference>
<feature type="compositionally biased region" description="Low complexity" evidence="1">
    <location>
        <begin position="319"/>
        <end position="365"/>
    </location>
</feature>
<organism evidence="2 3">
    <name type="scientific">Eimeria acervulina</name>
    <name type="common">Coccidian parasite</name>
    <dbReference type="NCBI Taxonomy" id="5801"/>
    <lineage>
        <taxon>Eukaryota</taxon>
        <taxon>Sar</taxon>
        <taxon>Alveolata</taxon>
        <taxon>Apicomplexa</taxon>
        <taxon>Conoidasida</taxon>
        <taxon>Coccidia</taxon>
        <taxon>Eucoccidiorida</taxon>
        <taxon>Eimeriorina</taxon>
        <taxon>Eimeriidae</taxon>
        <taxon>Eimeria</taxon>
    </lineage>
</organism>
<feature type="region of interest" description="Disordered" evidence="1">
    <location>
        <begin position="994"/>
        <end position="1053"/>
    </location>
</feature>
<feature type="compositionally biased region" description="Polar residues" evidence="1">
    <location>
        <begin position="890"/>
        <end position="899"/>
    </location>
</feature>
<dbReference type="RefSeq" id="XP_013251517.1">
    <property type="nucleotide sequence ID" value="XM_013396063.1"/>
</dbReference>
<keyword evidence="3" id="KW-1185">Reference proteome</keyword>
<feature type="compositionally biased region" description="Basic and acidic residues" evidence="1">
    <location>
        <begin position="366"/>
        <end position="378"/>
    </location>
</feature>
<dbReference type="VEuPathDB" id="ToxoDB:EAH_00001030"/>
<feature type="compositionally biased region" description="Basic and acidic residues" evidence="1">
    <location>
        <begin position="917"/>
        <end position="927"/>
    </location>
</feature>
<feature type="compositionally biased region" description="Acidic residues" evidence="1">
    <location>
        <begin position="684"/>
        <end position="701"/>
    </location>
</feature>
<proteinExistence type="predicted"/>
<feature type="region of interest" description="Disordered" evidence="1">
    <location>
        <begin position="790"/>
        <end position="935"/>
    </location>
</feature>
<feature type="compositionally biased region" description="Low complexity" evidence="1">
    <location>
        <begin position="386"/>
        <end position="410"/>
    </location>
</feature>
<feature type="compositionally biased region" description="Basic and acidic residues" evidence="1">
    <location>
        <begin position="871"/>
        <end position="889"/>
    </location>
</feature>
<feature type="compositionally biased region" description="Basic and acidic residues" evidence="1">
    <location>
        <begin position="1044"/>
        <end position="1053"/>
    </location>
</feature>
<dbReference type="AlphaFoldDB" id="U6GG21"/>
<feature type="compositionally biased region" description="Low complexity" evidence="1">
    <location>
        <begin position="496"/>
        <end position="512"/>
    </location>
</feature>
<feature type="compositionally biased region" description="Low complexity" evidence="1">
    <location>
        <begin position="97"/>
        <end position="123"/>
    </location>
</feature>
<feature type="compositionally biased region" description="Basic and acidic residues" evidence="1">
    <location>
        <begin position="536"/>
        <end position="552"/>
    </location>
</feature>
<feature type="compositionally biased region" description="Low complexity" evidence="1">
    <location>
        <begin position="1019"/>
        <end position="1036"/>
    </location>
</feature>
<accession>U6GG21</accession>
<reference evidence="2" key="1">
    <citation type="submission" date="2013-10" db="EMBL/GenBank/DDBJ databases">
        <title>Genomic analysis of the causative agents of coccidiosis in chickens.</title>
        <authorList>
            <person name="Reid A.J."/>
            <person name="Blake D."/>
            <person name="Billington K."/>
            <person name="Browne H."/>
            <person name="Dunn M."/>
            <person name="Hung S."/>
            <person name="Kawahara F."/>
            <person name="Miranda-Saavedra D."/>
            <person name="Mourier T."/>
            <person name="Nagra H."/>
            <person name="Otto T.D."/>
            <person name="Rawlings N."/>
            <person name="Sanchez A."/>
            <person name="Sanders M."/>
            <person name="Subramaniam C."/>
            <person name="Tay Y."/>
            <person name="Dear P."/>
            <person name="Doerig C."/>
            <person name="Gruber A."/>
            <person name="Parkinson J."/>
            <person name="Shirley M."/>
            <person name="Wan K.L."/>
            <person name="Berriman M."/>
            <person name="Tomley F."/>
            <person name="Pain A."/>
        </authorList>
    </citation>
    <scope>NUCLEOTIDE SEQUENCE</scope>
    <source>
        <strain evidence="2">Houghton</strain>
    </source>
</reference>
<feature type="compositionally biased region" description="Polar residues" evidence="1">
    <location>
        <begin position="266"/>
        <end position="282"/>
    </location>
</feature>